<keyword evidence="3" id="KW-0808">Transferase</keyword>
<dbReference type="PROSITE" id="PS51186">
    <property type="entry name" value="GNAT"/>
    <property type="match status" value="1"/>
</dbReference>
<evidence type="ECO:0000256" key="4">
    <source>
        <dbReference type="ARBA" id="ARBA00023315"/>
    </source>
</evidence>
<evidence type="ECO:0000256" key="1">
    <source>
        <dbReference type="ARBA" id="ARBA00005395"/>
    </source>
</evidence>
<gene>
    <name evidence="7" type="primary">rimI</name>
    <name evidence="7" type="ORF">JZY06_05370</name>
</gene>
<comment type="similarity">
    <text evidence="1 5">Belongs to the acetyltransferase family. RimI subfamily.</text>
</comment>
<dbReference type="PANTHER" id="PTHR43420">
    <property type="entry name" value="ACETYLTRANSFERASE"/>
    <property type="match status" value="1"/>
</dbReference>
<dbReference type="CDD" id="cd04301">
    <property type="entry name" value="NAT_SF"/>
    <property type="match status" value="1"/>
</dbReference>
<name>A0A939DZD0_9CORY</name>
<dbReference type="AlphaFoldDB" id="A0A939DZD0"/>
<dbReference type="Proteomes" id="UP000664332">
    <property type="component" value="Unassembled WGS sequence"/>
</dbReference>
<evidence type="ECO:0000256" key="3">
    <source>
        <dbReference type="ARBA" id="ARBA00022679"/>
    </source>
</evidence>
<reference evidence="7" key="1">
    <citation type="submission" date="2021-03" db="EMBL/GenBank/DDBJ databases">
        <authorList>
            <person name="Sun Q."/>
        </authorList>
    </citation>
    <scope>NUCLEOTIDE SEQUENCE</scope>
    <source>
        <strain evidence="7">CCM 8862</strain>
    </source>
</reference>
<dbReference type="Gene3D" id="3.40.630.30">
    <property type="match status" value="1"/>
</dbReference>
<dbReference type="InterPro" id="IPR016181">
    <property type="entry name" value="Acyl_CoA_acyltransferase"/>
</dbReference>
<evidence type="ECO:0000313" key="8">
    <source>
        <dbReference type="Proteomes" id="UP000664332"/>
    </source>
</evidence>
<dbReference type="EMBL" id="JAFLEQ010000008">
    <property type="protein sequence ID" value="MBN9644049.1"/>
    <property type="molecule type" value="Genomic_DNA"/>
</dbReference>
<comment type="function">
    <text evidence="5">Acetylates the N-terminal alanine of ribosomal protein bS18.</text>
</comment>
<dbReference type="SUPFAM" id="SSF55729">
    <property type="entry name" value="Acyl-CoA N-acyltransferases (Nat)"/>
    <property type="match status" value="1"/>
</dbReference>
<feature type="domain" description="N-acetyltransferase" evidence="6">
    <location>
        <begin position="1"/>
        <end position="134"/>
    </location>
</feature>
<comment type="subcellular location">
    <subcellularLocation>
        <location evidence="5">Cytoplasm</location>
    </subcellularLocation>
</comment>
<dbReference type="NCBIfam" id="TIGR01575">
    <property type="entry name" value="rimI"/>
    <property type="match status" value="1"/>
</dbReference>
<accession>A0A939DZD0</accession>
<dbReference type="InterPro" id="IPR050680">
    <property type="entry name" value="YpeA/RimI_acetyltransf"/>
</dbReference>
<sequence>MEQVLFAGDSPWTARMFHRELASPVSAYFGCDCDGMLVAYLGIGIRGPRNDPEFEILTIGCDPAYQRRGLARRLMGHAVHIAEKAHGPVYLEVRCDNDPAIALYRSFGFTIAGVRKNYYQPSGADAFTMVRPAV</sequence>
<keyword evidence="7" id="KW-0689">Ribosomal protein</keyword>
<comment type="catalytic activity">
    <reaction evidence="5">
        <text>N-terminal L-alanyl-[ribosomal protein bS18] + acetyl-CoA = N-terminal N(alpha)-acetyl-L-alanyl-[ribosomal protein bS18] + CoA + H(+)</text>
        <dbReference type="Rhea" id="RHEA:43756"/>
        <dbReference type="Rhea" id="RHEA-COMP:10676"/>
        <dbReference type="Rhea" id="RHEA-COMP:10677"/>
        <dbReference type="ChEBI" id="CHEBI:15378"/>
        <dbReference type="ChEBI" id="CHEBI:57287"/>
        <dbReference type="ChEBI" id="CHEBI:57288"/>
        <dbReference type="ChEBI" id="CHEBI:64718"/>
        <dbReference type="ChEBI" id="CHEBI:83683"/>
        <dbReference type="EC" id="2.3.1.266"/>
    </reaction>
</comment>
<protein>
    <recommendedName>
        <fullName evidence="5">[Ribosomal protein bS18]-alanine N-acetyltransferase</fullName>
        <ecNumber evidence="5">2.3.1.266</ecNumber>
    </recommendedName>
</protein>
<evidence type="ECO:0000256" key="2">
    <source>
        <dbReference type="ARBA" id="ARBA00022490"/>
    </source>
</evidence>
<organism evidence="7 8">
    <name type="scientific">Corynebacterium mendelii</name>
    <dbReference type="NCBI Taxonomy" id="2765362"/>
    <lineage>
        <taxon>Bacteria</taxon>
        <taxon>Bacillati</taxon>
        <taxon>Actinomycetota</taxon>
        <taxon>Actinomycetes</taxon>
        <taxon>Mycobacteriales</taxon>
        <taxon>Corynebacteriaceae</taxon>
        <taxon>Corynebacterium</taxon>
    </lineage>
</organism>
<comment type="caution">
    <text evidence="7">The sequence shown here is derived from an EMBL/GenBank/DDBJ whole genome shotgun (WGS) entry which is preliminary data.</text>
</comment>
<dbReference type="InterPro" id="IPR006464">
    <property type="entry name" value="AcTrfase_RimI/Ard1"/>
</dbReference>
<dbReference type="EC" id="2.3.1.266" evidence="5"/>
<dbReference type="RefSeq" id="WP_207278753.1">
    <property type="nucleotide sequence ID" value="NZ_JAFLEQ010000008.1"/>
</dbReference>
<dbReference type="GO" id="GO:0005840">
    <property type="term" value="C:ribosome"/>
    <property type="evidence" value="ECO:0007669"/>
    <property type="project" value="UniProtKB-KW"/>
</dbReference>
<proteinExistence type="inferred from homology"/>
<keyword evidence="8" id="KW-1185">Reference proteome</keyword>
<keyword evidence="7" id="KW-0687">Ribonucleoprotein</keyword>
<dbReference type="GO" id="GO:0008999">
    <property type="term" value="F:protein-N-terminal-alanine acetyltransferase activity"/>
    <property type="evidence" value="ECO:0007669"/>
    <property type="project" value="UniProtKB-EC"/>
</dbReference>
<keyword evidence="2 5" id="KW-0963">Cytoplasm</keyword>
<evidence type="ECO:0000256" key="5">
    <source>
        <dbReference type="RuleBase" id="RU363094"/>
    </source>
</evidence>
<dbReference type="Pfam" id="PF00583">
    <property type="entry name" value="Acetyltransf_1"/>
    <property type="match status" value="1"/>
</dbReference>
<evidence type="ECO:0000313" key="7">
    <source>
        <dbReference type="EMBL" id="MBN9644049.1"/>
    </source>
</evidence>
<dbReference type="PANTHER" id="PTHR43420:SF12">
    <property type="entry name" value="N-ACETYLTRANSFERASE DOMAIN-CONTAINING PROTEIN"/>
    <property type="match status" value="1"/>
</dbReference>
<evidence type="ECO:0000259" key="6">
    <source>
        <dbReference type="PROSITE" id="PS51186"/>
    </source>
</evidence>
<dbReference type="InterPro" id="IPR000182">
    <property type="entry name" value="GNAT_dom"/>
</dbReference>
<dbReference type="GO" id="GO:0005737">
    <property type="term" value="C:cytoplasm"/>
    <property type="evidence" value="ECO:0007669"/>
    <property type="project" value="UniProtKB-SubCell"/>
</dbReference>
<keyword evidence="4" id="KW-0012">Acyltransferase</keyword>